<dbReference type="AlphaFoldDB" id="A0A6A6XFM8"/>
<keyword evidence="3 5" id="KW-0479">Metal-binding</keyword>
<feature type="binding site" description="axial binding residue" evidence="5">
    <location>
        <position position="451"/>
    </location>
    <ligand>
        <name>heme</name>
        <dbReference type="ChEBI" id="CHEBI:30413"/>
    </ligand>
    <ligandPart>
        <name>Fe</name>
        <dbReference type="ChEBI" id="CHEBI:18248"/>
    </ligandPart>
</feature>
<keyword evidence="4 5" id="KW-0408">Iron</keyword>
<dbReference type="Gene3D" id="1.10.630.10">
    <property type="entry name" value="Cytochrome P450"/>
    <property type="match status" value="1"/>
</dbReference>
<organism evidence="7 8">
    <name type="scientific">Melanomma pulvis-pyrius CBS 109.77</name>
    <dbReference type="NCBI Taxonomy" id="1314802"/>
    <lineage>
        <taxon>Eukaryota</taxon>
        <taxon>Fungi</taxon>
        <taxon>Dikarya</taxon>
        <taxon>Ascomycota</taxon>
        <taxon>Pezizomycotina</taxon>
        <taxon>Dothideomycetes</taxon>
        <taxon>Pleosporomycetidae</taxon>
        <taxon>Pleosporales</taxon>
        <taxon>Melanommataceae</taxon>
        <taxon>Melanomma</taxon>
    </lineage>
</organism>
<name>A0A6A6XFM8_9PLEO</name>
<dbReference type="GO" id="GO:0004497">
    <property type="term" value="F:monooxygenase activity"/>
    <property type="evidence" value="ECO:0007669"/>
    <property type="project" value="UniProtKB-KW"/>
</dbReference>
<evidence type="ECO:0000256" key="5">
    <source>
        <dbReference type="PIRSR" id="PIRSR602403-1"/>
    </source>
</evidence>
<comment type="similarity">
    <text evidence="2 6">Belongs to the cytochrome P450 family.</text>
</comment>
<keyword evidence="6" id="KW-0503">Monooxygenase</keyword>
<dbReference type="InterPro" id="IPR001128">
    <property type="entry name" value="Cyt_P450"/>
</dbReference>
<dbReference type="PANTHER" id="PTHR24305:SF172">
    <property type="entry name" value="P450, PUTATIVE (EUROFUNG)-RELATED"/>
    <property type="match status" value="1"/>
</dbReference>
<comment type="cofactor">
    <cofactor evidence="1 5">
        <name>heme</name>
        <dbReference type="ChEBI" id="CHEBI:30413"/>
    </cofactor>
</comment>
<dbReference type="PRINTS" id="PR00465">
    <property type="entry name" value="EP450IV"/>
</dbReference>
<dbReference type="EMBL" id="MU001882">
    <property type="protein sequence ID" value="KAF2794705.1"/>
    <property type="molecule type" value="Genomic_DNA"/>
</dbReference>
<keyword evidence="6" id="KW-0560">Oxidoreductase</keyword>
<evidence type="ECO:0000256" key="6">
    <source>
        <dbReference type="RuleBase" id="RU000461"/>
    </source>
</evidence>
<dbReference type="InterPro" id="IPR050121">
    <property type="entry name" value="Cytochrome_P450_monoxygenase"/>
</dbReference>
<dbReference type="SUPFAM" id="SSF48264">
    <property type="entry name" value="Cytochrome P450"/>
    <property type="match status" value="1"/>
</dbReference>
<dbReference type="GO" id="GO:0020037">
    <property type="term" value="F:heme binding"/>
    <property type="evidence" value="ECO:0007669"/>
    <property type="project" value="InterPro"/>
</dbReference>
<dbReference type="PRINTS" id="PR00385">
    <property type="entry name" value="P450"/>
</dbReference>
<dbReference type="InterPro" id="IPR036396">
    <property type="entry name" value="Cyt_P450_sf"/>
</dbReference>
<reference evidence="7" key="1">
    <citation type="journal article" date="2020" name="Stud. Mycol.">
        <title>101 Dothideomycetes genomes: a test case for predicting lifestyles and emergence of pathogens.</title>
        <authorList>
            <person name="Haridas S."/>
            <person name="Albert R."/>
            <person name="Binder M."/>
            <person name="Bloem J."/>
            <person name="Labutti K."/>
            <person name="Salamov A."/>
            <person name="Andreopoulos B."/>
            <person name="Baker S."/>
            <person name="Barry K."/>
            <person name="Bills G."/>
            <person name="Bluhm B."/>
            <person name="Cannon C."/>
            <person name="Castanera R."/>
            <person name="Culley D."/>
            <person name="Daum C."/>
            <person name="Ezra D."/>
            <person name="Gonzalez J."/>
            <person name="Henrissat B."/>
            <person name="Kuo A."/>
            <person name="Liang C."/>
            <person name="Lipzen A."/>
            <person name="Lutzoni F."/>
            <person name="Magnuson J."/>
            <person name="Mondo S."/>
            <person name="Nolan M."/>
            <person name="Ohm R."/>
            <person name="Pangilinan J."/>
            <person name="Park H.-J."/>
            <person name="Ramirez L."/>
            <person name="Alfaro M."/>
            <person name="Sun H."/>
            <person name="Tritt A."/>
            <person name="Yoshinaga Y."/>
            <person name="Zwiers L.-H."/>
            <person name="Turgeon B."/>
            <person name="Goodwin S."/>
            <person name="Spatafora J."/>
            <person name="Crous P."/>
            <person name="Grigoriev I."/>
        </authorList>
    </citation>
    <scope>NUCLEOTIDE SEQUENCE</scope>
    <source>
        <strain evidence="7">CBS 109.77</strain>
    </source>
</reference>
<keyword evidence="5 6" id="KW-0349">Heme</keyword>
<dbReference type="GO" id="GO:0005506">
    <property type="term" value="F:iron ion binding"/>
    <property type="evidence" value="ECO:0007669"/>
    <property type="project" value="InterPro"/>
</dbReference>
<gene>
    <name evidence="7" type="ORF">K505DRAFT_383602</name>
</gene>
<dbReference type="CDD" id="cd11061">
    <property type="entry name" value="CYP67-like"/>
    <property type="match status" value="1"/>
</dbReference>
<accession>A0A6A6XFM8</accession>
<dbReference type="Pfam" id="PF00067">
    <property type="entry name" value="p450"/>
    <property type="match status" value="1"/>
</dbReference>
<dbReference type="PROSITE" id="PS00086">
    <property type="entry name" value="CYTOCHROME_P450"/>
    <property type="match status" value="1"/>
</dbReference>
<dbReference type="OrthoDB" id="2789670at2759"/>
<evidence type="ECO:0000313" key="7">
    <source>
        <dbReference type="EMBL" id="KAF2794705.1"/>
    </source>
</evidence>
<evidence type="ECO:0000256" key="4">
    <source>
        <dbReference type="ARBA" id="ARBA00023004"/>
    </source>
</evidence>
<evidence type="ECO:0000313" key="8">
    <source>
        <dbReference type="Proteomes" id="UP000799757"/>
    </source>
</evidence>
<dbReference type="InterPro" id="IPR002403">
    <property type="entry name" value="Cyt_P450_E_grp-IV"/>
</dbReference>
<dbReference type="Proteomes" id="UP000799757">
    <property type="component" value="Unassembled WGS sequence"/>
</dbReference>
<evidence type="ECO:0000256" key="3">
    <source>
        <dbReference type="ARBA" id="ARBA00022723"/>
    </source>
</evidence>
<sequence length="512" mass="58287">MLAIASLAACLGLFLLLEPLVTYFWDSKKLRRFPNQNRLSGISNLGYILERRRGFRSKNLHEVHKHHSVVRIGPNSLSFTTPSAIRSIYGHSTTCVKGDMYSALAGPRASLLDVVHKGEHARKRRLLSHAFATRNLEQWEFKVADKIQRLVRQFDYVCDEAEATTIDYRKWTNLFTTEAIADIALSHHLGCLDRGSDLVTISNPNGGDKVFGYIDCLHAGRRATSMVVWSTAWFPILRGVLVKLPGFFRSQWQKGHLYDEMIRHLTRQRIQRYHDGEELDDLVTCLLKDREGRERDVETSEVDAEVSVLLDAGSDTTAIALVHVMYYLLSNPIALARLREEVDMVAKGTDIVPPYDYLKNLSYLRACLDESMRLSPPVAFGVNRKTAPEGVLIDGHWIPGNTTVAVPAYTAHRNPNFFPEPEEYRPERWLEKGAREAQASFIPFSTGARGCIGRNISYIEQTMLVATLLRRYDFALPHPGWHLTHEEAFNIWPGPMPLTIRRRHSTHEYSHA</sequence>
<dbReference type="InterPro" id="IPR017972">
    <property type="entry name" value="Cyt_P450_CS"/>
</dbReference>
<proteinExistence type="inferred from homology"/>
<keyword evidence="8" id="KW-1185">Reference proteome</keyword>
<dbReference type="PANTHER" id="PTHR24305">
    <property type="entry name" value="CYTOCHROME P450"/>
    <property type="match status" value="1"/>
</dbReference>
<dbReference type="GO" id="GO:0016705">
    <property type="term" value="F:oxidoreductase activity, acting on paired donors, with incorporation or reduction of molecular oxygen"/>
    <property type="evidence" value="ECO:0007669"/>
    <property type="project" value="InterPro"/>
</dbReference>
<evidence type="ECO:0000256" key="2">
    <source>
        <dbReference type="ARBA" id="ARBA00010617"/>
    </source>
</evidence>
<protein>
    <submittedName>
        <fullName evidence="7">Cytochrome P450</fullName>
    </submittedName>
</protein>
<evidence type="ECO:0000256" key="1">
    <source>
        <dbReference type="ARBA" id="ARBA00001971"/>
    </source>
</evidence>